<keyword evidence="2" id="KW-1185">Reference proteome</keyword>
<evidence type="ECO:0000313" key="2">
    <source>
        <dbReference type="Proteomes" id="UP001140087"/>
    </source>
</evidence>
<dbReference type="EMBL" id="JANBUN010001471">
    <property type="protein sequence ID" value="KAJ2797991.1"/>
    <property type="molecule type" value="Genomic_DNA"/>
</dbReference>
<dbReference type="Proteomes" id="UP001140087">
    <property type="component" value="Unassembled WGS sequence"/>
</dbReference>
<evidence type="ECO:0000313" key="1">
    <source>
        <dbReference type="EMBL" id="KAJ2797991.1"/>
    </source>
</evidence>
<organism evidence="1 2">
    <name type="scientific">Coemansia helicoidea</name>
    <dbReference type="NCBI Taxonomy" id="1286919"/>
    <lineage>
        <taxon>Eukaryota</taxon>
        <taxon>Fungi</taxon>
        <taxon>Fungi incertae sedis</taxon>
        <taxon>Zoopagomycota</taxon>
        <taxon>Kickxellomycotina</taxon>
        <taxon>Kickxellomycetes</taxon>
        <taxon>Kickxellales</taxon>
        <taxon>Kickxellaceae</taxon>
        <taxon>Coemansia</taxon>
    </lineage>
</organism>
<comment type="caution">
    <text evidence="1">The sequence shown here is derived from an EMBL/GenBank/DDBJ whole genome shotgun (WGS) entry which is preliminary data.</text>
</comment>
<sequence>MATNIIDRRRINGPQRSVEPLYAQSGAAAADPFARGRADERALDQVRPIFIKTGPLAAQPAEHEALSSASAASGTAFYEQGKIRISCAVYGPRQGRRSNARAGSFDCDFRYAPFACSWKRRSHVRGADEKEISLILEHAVAPAIRLEAYPKACIDAFVTVIESDGKAATIAAAINCISAALADAGIEMYDSVAACSMGLAGARWVADCAQPEEDAALCSMLIAYMPGADEITYILQHGKTTPEQTDQAVQTCTDMCARVYAVICRYLQSSLE</sequence>
<gene>
    <name evidence="1" type="primary">MTR3</name>
    <name evidence="1" type="ORF">H4R21_004106</name>
</gene>
<name>A0ACC1KZM0_9FUNG</name>
<reference evidence="1" key="1">
    <citation type="submission" date="2022-07" db="EMBL/GenBank/DDBJ databases">
        <title>Phylogenomic reconstructions and comparative analyses of Kickxellomycotina fungi.</title>
        <authorList>
            <person name="Reynolds N.K."/>
            <person name="Stajich J.E."/>
            <person name="Barry K."/>
            <person name="Grigoriev I.V."/>
            <person name="Crous P."/>
            <person name="Smith M.E."/>
        </authorList>
    </citation>
    <scope>NUCLEOTIDE SEQUENCE</scope>
    <source>
        <strain evidence="1">BCRC 34780</strain>
    </source>
</reference>
<protein>
    <submittedName>
        <fullName evidence="1">3'-5'-exoribonuclease</fullName>
    </submittedName>
</protein>
<proteinExistence type="predicted"/>
<accession>A0ACC1KZM0</accession>